<keyword evidence="17 23" id="KW-1133">Transmembrane helix</keyword>
<dbReference type="Gene3D" id="2.70.150.10">
    <property type="entry name" value="Calcium-transporting ATPase, cytoplasmic transduction domain A"/>
    <property type="match status" value="1"/>
</dbReference>
<dbReference type="Pfam" id="PF00690">
    <property type="entry name" value="Cation_ATPase_N"/>
    <property type="match status" value="1"/>
</dbReference>
<feature type="transmembrane region" description="Helical" evidence="23">
    <location>
        <begin position="933"/>
        <end position="955"/>
    </location>
</feature>
<dbReference type="EC" id="7.2.2.10" evidence="6"/>
<feature type="transmembrane region" description="Helical" evidence="23">
    <location>
        <begin position="354"/>
        <end position="378"/>
    </location>
</feature>
<evidence type="ECO:0000256" key="13">
    <source>
        <dbReference type="ARBA" id="ARBA00022840"/>
    </source>
</evidence>
<dbReference type="SMART" id="SM00831">
    <property type="entry name" value="Cation_ATPase_N"/>
    <property type="match status" value="1"/>
</dbReference>
<evidence type="ECO:0000256" key="9">
    <source>
        <dbReference type="ARBA" id="ARBA00022519"/>
    </source>
</evidence>
<keyword evidence="15" id="KW-0703">Sarcoplasmic reticulum</keyword>
<accession>A0ABP1QUZ9</accession>
<evidence type="ECO:0000256" key="16">
    <source>
        <dbReference type="ARBA" id="ARBA00022967"/>
    </source>
</evidence>
<dbReference type="SUPFAM" id="SSF81665">
    <property type="entry name" value="Calcium ATPase, transmembrane domain M"/>
    <property type="match status" value="1"/>
</dbReference>
<comment type="subcellular location">
    <subcellularLocation>
        <location evidence="3">Cell inner membrane</location>
        <topology evidence="3">Multi-pass membrane protein</topology>
    </subcellularLocation>
    <subcellularLocation>
        <location evidence="2">Sarcoplasmic reticulum membrane</location>
        <topology evidence="2">Multi-pass membrane protein</topology>
    </subcellularLocation>
</comment>
<evidence type="ECO:0000256" key="20">
    <source>
        <dbReference type="ARBA" id="ARBA00047295"/>
    </source>
</evidence>
<dbReference type="EMBL" id="CAXLJM020000048">
    <property type="protein sequence ID" value="CAL8112377.1"/>
    <property type="molecule type" value="Genomic_DNA"/>
</dbReference>
<evidence type="ECO:0000256" key="4">
    <source>
        <dbReference type="ARBA" id="ARBA00008746"/>
    </source>
</evidence>
<keyword evidence="18 23" id="KW-0472">Membrane</keyword>
<feature type="transmembrane region" description="Helical" evidence="23">
    <location>
        <begin position="99"/>
        <end position="115"/>
    </location>
</feature>
<dbReference type="InterPro" id="IPR004014">
    <property type="entry name" value="ATPase_P-typ_cation-transptr_N"/>
</dbReference>
<dbReference type="NCBIfam" id="TIGR01524">
    <property type="entry name" value="ATPase-IIIB_Mg"/>
    <property type="match status" value="1"/>
</dbReference>
<dbReference type="SFLD" id="SFLDG00002">
    <property type="entry name" value="C1.7:_P-type_atpase_like"/>
    <property type="match status" value="1"/>
</dbReference>
<dbReference type="InterPro" id="IPR036412">
    <property type="entry name" value="HAD-like_sf"/>
</dbReference>
<organism evidence="25 26">
    <name type="scientific">Orchesella dallaii</name>
    <dbReference type="NCBI Taxonomy" id="48710"/>
    <lineage>
        <taxon>Eukaryota</taxon>
        <taxon>Metazoa</taxon>
        <taxon>Ecdysozoa</taxon>
        <taxon>Arthropoda</taxon>
        <taxon>Hexapoda</taxon>
        <taxon>Collembola</taxon>
        <taxon>Entomobryomorpha</taxon>
        <taxon>Entomobryoidea</taxon>
        <taxon>Orchesellidae</taxon>
        <taxon>Orchesellinae</taxon>
        <taxon>Orchesella</taxon>
    </lineage>
</organism>
<dbReference type="InterPro" id="IPR006068">
    <property type="entry name" value="ATPase_P-typ_cation-transptr_C"/>
</dbReference>
<evidence type="ECO:0000256" key="22">
    <source>
        <dbReference type="SAM" id="MobiDB-lite"/>
    </source>
</evidence>
<dbReference type="InterPro" id="IPR001757">
    <property type="entry name" value="P_typ_ATPase"/>
</dbReference>
<dbReference type="InterPro" id="IPR018303">
    <property type="entry name" value="ATPase_P-typ_P_site"/>
</dbReference>
<comment type="similarity">
    <text evidence="4">Belongs to the cation transport ATPase (P-type) (TC 3.A.3) family. Type IIIB subfamily.</text>
</comment>
<evidence type="ECO:0000256" key="19">
    <source>
        <dbReference type="ARBA" id="ARBA00029806"/>
    </source>
</evidence>
<evidence type="ECO:0000256" key="3">
    <source>
        <dbReference type="ARBA" id="ARBA00004429"/>
    </source>
</evidence>
<dbReference type="Gene3D" id="3.40.1110.10">
    <property type="entry name" value="Calcium-transporting ATPase, cytoplasmic domain N"/>
    <property type="match status" value="1"/>
</dbReference>
<keyword evidence="10" id="KW-0597">Phosphoprotein</keyword>
<dbReference type="SUPFAM" id="SSF81660">
    <property type="entry name" value="Metal cation-transporting ATPase, ATP-binding domain N"/>
    <property type="match status" value="1"/>
</dbReference>
<comment type="function">
    <text evidence="1">Mediates magnesium influx to the cytosol.</text>
</comment>
<evidence type="ECO:0000256" key="6">
    <source>
        <dbReference type="ARBA" id="ARBA00012790"/>
    </source>
</evidence>
<keyword evidence="9" id="KW-0997">Cell inner membrane</keyword>
<dbReference type="InterPro" id="IPR006415">
    <property type="entry name" value="P-type_ATPase_IIIB"/>
</dbReference>
<reference evidence="25 26" key="1">
    <citation type="submission" date="2024-08" db="EMBL/GenBank/DDBJ databases">
        <authorList>
            <person name="Cucini C."/>
            <person name="Frati F."/>
        </authorList>
    </citation>
    <scope>NUCLEOTIDE SEQUENCE [LARGE SCALE GENOMIC DNA]</scope>
</reference>
<dbReference type="SUPFAM" id="SSF81653">
    <property type="entry name" value="Calcium ATPase, transduction domain A"/>
    <property type="match status" value="1"/>
</dbReference>
<dbReference type="InterPro" id="IPR023214">
    <property type="entry name" value="HAD_sf"/>
</dbReference>
<feature type="transmembrane region" description="Helical" evidence="23">
    <location>
        <begin position="757"/>
        <end position="779"/>
    </location>
</feature>
<dbReference type="InterPro" id="IPR059000">
    <property type="entry name" value="ATPase_P-type_domA"/>
</dbReference>
<keyword evidence="26" id="KW-1185">Reference proteome</keyword>
<keyword evidence="8" id="KW-1003">Cell membrane</keyword>
<dbReference type="Gene3D" id="1.20.1110.10">
    <property type="entry name" value="Calcium-transporting ATPase, transmembrane domain"/>
    <property type="match status" value="1"/>
</dbReference>
<keyword evidence="12" id="KW-0547">Nucleotide-binding</keyword>
<name>A0ABP1QUZ9_9HEXA</name>
<evidence type="ECO:0000256" key="15">
    <source>
        <dbReference type="ARBA" id="ARBA00022951"/>
    </source>
</evidence>
<dbReference type="Gene3D" id="3.40.50.1000">
    <property type="entry name" value="HAD superfamily/HAD-like"/>
    <property type="match status" value="1"/>
</dbReference>
<evidence type="ECO:0000256" key="21">
    <source>
        <dbReference type="ARBA" id="ARBA00048694"/>
    </source>
</evidence>
<evidence type="ECO:0000256" key="18">
    <source>
        <dbReference type="ARBA" id="ARBA00023136"/>
    </source>
</evidence>
<dbReference type="SUPFAM" id="SSF56784">
    <property type="entry name" value="HAD-like"/>
    <property type="match status" value="1"/>
</dbReference>
<feature type="region of interest" description="Disordered" evidence="22">
    <location>
        <begin position="1"/>
        <end position="27"/>
    </location>
</feature>
<dbReference type="InterPro" id="IPR023299">
    <property type="entry name" value="ATPase_P-typ_cyto_dom_N"/>
</dbReference>
<dbReference type="Pfam" id="PF13246">
    <property type="entry name" value="Cation_ATPase"/>
    <property type="match status" value="1"/>
</dbReference>
<keyword evidence="16" id="KW-1278">Translocase</keyword>
<comment type="caution">
    <text evidence="25">The sequence shown here is derived from an EMBL/GenBank/DDBJ whole genome shotgun (WGS) entry which is preliminary data.</text>
</comment>
<feature type="domain" description="Cation-transporting P-type ATPase N-terminal" evidence="24">
    <location>
        <begin position="27"/>
        <end position="95"/>
    </location>
</feature>
<gene>
    <name evidence="25" type="ORF">ODALV1_LOCUS15620</name>
</gene>
<evidence type="ECO:0000256" key="17">
    <source>
        <dbReference type="ARBA" id="ARBA00022989"/>
    </source>
</evidence>
<feature type="transmembrane region" description="Helical" evidence="23">
    <location>
        <begin position="861"/>
        <end position="881"/>
    </location>
</feature>
<evidence type="ECO:0000256" key="7">
    <source>
        <dbReference type="ARBA" id="ARBA00013555"/>
    </source>
</evidence>
<dbReference type="InterPro" id="IPR044492">
    <property type="entry name" value="P_typ_ATPase_HD_dom"/>
</dbReference>
<sequence length="960" mass="106840">MTDNLAYQDQDDEGLTPRTSHGTLNFSENHDDSVYGSGLGPLTSNQVQQLRQLHGPNTMETGRKRSWYQILFGALCHPFNILLILLATTSGVTEEYKTMGIMLFMVLISTVLRFHQEMKSEIAVKGLLKLVSNKVIVIRKGDGGDDGARIESNVSSCDLVPGDWVKQFPGELVPADLEIIESKDFHVSQAALTGEAIPVQKYASKSTDFYSNSGINDADDNEDESTAELLTGIVTPKPSRPILKFFRKVFGLPVYSEEKLSDEEARNMVSELDKPQLCFMGSAVVSGTATCRVVSTGSKTQFGRMASELAKRRPENAFQLGVRRISWIFFITMICLVPPVLLLQGFIIKDWYAAFTFALSVAVGLTPEMLPMIVNTTLAKGAFEMSRRHCIVKKLDAIINMGGIDILCTDKTGTLTNSIVTLHRYVNRQGVSSSSPLFLGYLNAHFQSVQQNPLDSAIVSHFDSAIENNEDPVFSTIPQKFTLVDELPFDFERRRISVILEQQDKTNTLLICKGAVEEVISQCTRILDDTTLTNVYSMIRNEVATHPLSNSEQVRLLRLNDELSNDGLRVLAVAYKFLESSPVDPYGIGDEAELIFAGYLAFLDPPKESSKDAIKSLLEHNVQVKVLTGDSPLVCQKICREIGIPVDVVVTGMDLVGMSEEQVRKLVEDATIFAKLTPIQKSDVVRALKKNGHIVGFMGDGINDAPALTEADVGISVDSGMDICKESADIILLEKDLNVVVDSVIVGRMTYGNTLKYIVMAVSSNFGNVFSMLVASAWLPFQPMGSLHVLTQNLLYDISQIAIPWDHMDPEFLMVPHRWSMKSVLKFMVMIGPWSSVFDITTFLFMYFYFGIQTPEDDVGLFQSAWFTVGLLTQTLIVHMIRTPKIPFIQSWASLPVVFMTVFIMGVGLGLPYVPEVSKWLKLEWLPWEFYPFLLAVLIGYCCVAQLAKVIYVALFKEWF</sequence>
<evidence type="ECO:0000313" key="26">
    <source>
        <dbReference type="Proteomes" id="UP001642540"/>
    </source>
</evidence>
<keyword evidence="14" id="KW-0460">Magnesium</keyword>
<dbReference type="InterPro" id="IPR008250">
    <property type="entry name" value="ATPase_P-typ_transduc_dom_A_sf"/>
</dbReference>
<feature type="transmembrane region" description="Helical" evidence="23">
    <location>
        <begin position="824"/>
        <end position="849"/>
    </location>
</feature>
<dbReference type="EC" id="7.2.2.14" evidence="5"/>
<keyword evidence="11 23" id="KW-0812">Transmembrane</keyword>
<evidence type="ECO:0000256" key="8">
    <source>
        <dbReference type="ARBA" id="ARBA00022475"/>
    </source>
</evidence>
<dbReference type="SFLD" id="SFLDF00027">
    <property type="entry name" value="p-type_atpase"/>
    <property type="match status" value="1"/>
</dbReference>
<evidence type="ECO:0000256" key="12">
    <source>
        <dbReference type="ARBA" id="ARBA00022741"/>
    </source>
</evidence>
<dbReference type="Pfam" id="PF00689">
    <property type="entry name" value="Cation_ATPase_C"/>
    <property type="match status" value="1"/>
</dbReference>
<dbReference type="PANTHER" id="PTHR42861">
    <property type="entry name" value="CALCIUM-TRANSPORTING ATPASE"/>
    <property type="match status" value="1"/>
</dbReference>
<evidence type="ECO:0000313" key="25">
    <source>
        <dbReference type="EMBL" id="CAL8112377.1"/>
    </source>
</evidence>
<protein>
    <recommendedName>
        <fullName evidence="7">Magnesium-transporting ATPase, P-type 1</fullName>
        <ecNumber evidence="6">7.2.2.10</ecNumber>
        <ecNumber evidence="5">7.2.2.14</ecNumber>
    </recommendedName>
    <alternativeName>
        <fullName evidence="19">Mg(2+) transport ATPase, P-type 1</fullName>
    </alternativeName>
</protein>
<dbReference type="PROSITE" id="PS00154">
    <property type="entry name" value="ATPASE_E1_E2"/>
    <property type="match status" value="1"/>
</dbReference>
<evidence type="ECO:0000256" key="14">
    <source>
        <dbReference type="ARBA" id="ARBA00022842"/>
    </source>
</evidence>
<evidence type="ECO:0000256" key="2">
    <source>
        <dbReference type="ARBA" id="ARBA00004326"/>
    </source>
</evidence>
<evidence type="ECO:0000256" key="1">
    <source>
        <dbReference type="ARBA" id="ARBA00003954"/>
    </source>
</evidence>
<feature type="transmembrane region" description="Helical" evidence="23">
    <location>
        <begin position="893"/>
        <end position="913"/>
    </location>
</feature>
<comment type="catalytic activity">
    <reaction evidence="20">
        <text>Mg(2+)(out) + ATP + H2O = Mg(2+)(in) + ADP + phosphate + H(+)</text>
        <dbReference type="Rhea" id="RHEA:10260"/>
        <dbReference type="ChEBI" id="CHEBI:15377"/>
        <dbReference type="ChEBI" id="CHEBI:15378"/>
        <dbReference type="ChEBI" id="CHEBI:18420"/>
        <dbReference type="ChEBI" id="CHEBI:30616"/>
        <dbReference type="ChEBI" id="CHEBI:43474"/>
        <dbReference type="ChEBI" id="CHEBI:456216"/>
        <dbReference type="EC" id="7.2.2.14"/>
    </reaction>
</comment>
<evidence type="ECO:0000256" key="23">
    <source>
        <dbReference type="SAM" id="Phobius"/>
    </source>
</evidence>
<dbReference type="PRINTS" id="PR01836">
    <property type="entry name" value="MGATPASE"/>
</dbReference>
<comment type="catalytic activity">
    <reaction evidence="21">
        <text>Ca(2+)(in) + ATP + H2O = Ca(2+)(out) + ADP + phosphate + H(+)</text>
        <dbReference type="Rhea" id="RHEA:18105"/>
        <dbReference type="ChEBI" id="CHEBI:15377"/>
        <dbReference type="ChEBI" id="CHEBI:15378"/>
        <dbReference type="ChEBI" id="CHEBI:29108"/>
        <dbReference type="ChEBI" id="CHEBI:30616"/>
        <dbReference type="ChEBI" id="CHEBI:43474"/>
        <dbReference type="ChEBI" id="CHEBI:456216"/>
        <dbReference type="EC" id="7.2.2.10"/>
    </reaction>
</comment>
<keyword evidence="13" id="KW-0067">ATP-binding</keyword>
<dbReference type="SFLD" id="SFLDS00003">
    <property type="entry name" value="Haloacid_Dehalogenase"/>
    <property type="match status" value="1"/>
</dbReference>
<evidence type="ECO:0000256" key="11">
    <source>
        <dbReference type="ARBA" id="ARBA00022692"/>
    </source>
</evidence>
<feature type="transmembrane region" description="Helical" evidence="23">
    <location>
        <begin position="67"/>
        <end position="87"/>
    </location>
</feature>
<evidence type="ECO:0000256" key="5">
    <source>
        <dbReference type="ARBA" id="ARBA00012786"/>
    </source>
</evidence>
<dbReference type="Proteomes" id="UP001642540">
    <property type="component" value="Unassembled WGS sequence"/>
</dbReference>
<feature type="compositionally biased region" description="Polar residues" evidence="22">
    <location>
        <begin position="17"/>
        <end position="27"/>
    </location>
</feature>
<evidence type="ECO:0000256" key="10">
    <source>
        <dbReference type="ARBA" id="ARBA00022553"/>
    </source>
</evidence>
<feature type="transmembrane region" description="Helical" evidence="23">
    <location>
        <begin position="327"/>
        <end position="348"/>
    </location>
</feature>
<dbReference type="NCBIfam" id="TIGR01494">
    <property type="entry name" value="ATPase_P-type"/>
    <property type="match status" value="2"/>
</dbReference>
<evidence type="ECO:0000259" key="24">
    <source>
        <dbReference type="SMART" id="SM00831"/>
    </source>
</evidence>
<dbReference type="Pfam" id="PF00122">
    <property type="entry name" value="E1-E2_ATPase"/>
    <property type="match status" value="1"/>
</dbReference>
<dbReference type="InterPro" id="IPR023298">
    <property type="entry name" value="ATPase_P-typ_TM_dom_sf"/>
</dbReference>
<proteinExistence type="inferred from homology"/>